<dbReference type="InterPro" id="IPR008969">
    <property type="entry name" value="CarboxyPept-like_regulatory"/>
</dbReference>
<proteinExistence type="predicted"/>
<dbReference type="Pfam" id="PF25183">
    <property type="entry name" value="OMP_b-brl_4"/>
    <property type="match status" value="1"/>
</dbReference>
<keyword evidence="2" id="KW-0378">Hydrolase</keyword>
<gene>
    <name evidence="2" type="ORF">C7378_0866</name>
</gene>
<sequence length="1208" mass="128244">MHRQLFPSLKGLLHVVVVLLLAIGIGHGQDTNASLSGSVTDPTGASIPGAKLTLTNTATAFKTTLTTDAAGQYNFTSITPGRYDLSAAASGFKSITENGIQLTLSQHGRVNIKLPLGNAAETVTVSAESPEIDFDNPQLGGGIAPETLQDFPLIVSGAPRSSAAVALMMPGVSTGASGNAYNARINGGLVSGDEALVDGATAMEGYMNQSGMVSLQTDFGMSPDITSEVTVLTANYGAQYGNSTSGQIIIQTKSGGEQYHGSAYDYLTNRALNAYQYGTPAGTPKPENTQNDYGANLGGPIAIPGLHGPGSFLKGYFYFNWEGFQEAGGANSATLSIPSLNARAGNFGAAGSQLYYPNDVAKYGTDAGQPIAYNGVKNLINPAYEDPVAKAWMAELPTPTSGGELNNYFIPKAGQGSLTASENVYFGRVDFNIGNMDHLYYSTWWQFSGINTQSNLPVAISTAQPASPEYADIERLNWEHNFSGNMNNHATLGYLDRNEGYYALNGKAALPVVSGVANTKYLPEFTFGGGYTQLGNNAGPDSAANLTTRGTWAFNDVFTRVMGAHTFTAGFEWRLAGTSIHHGVNQGGTFNFAPDTTGNQGCPSAAACPGDAAASFYLGAAASANVQYYNVFAEYPRQPAYALHVGDSWRVNPKLTLDYSLRWDYIAPFREKYNNLSFIDPTGLNPGAVTTGGKELRGRLAFAGHGFGAASYGAPYPEIPFKKAFAPRVGFAYAATSKTVVRAGYGIYFGQAFYPGWGGGMGQDGFNKNLTLNQSPSGNFQVPALYLAGGITPAQVGVTKNISASFDNGQTPSLYRPQDGNRRPYSSQWNLTIQQQLPHNFAATLSYVGTKGTHLPSTLNPINILNPYDPSIAKLGSDLAVSYNSANGPATFAADGISQPYVGWAGQMTGCAPTVAQALLPFPQYCGDLQGLNEQHATSIYNSFQGELERRFKNGLYVLGTLTVSDLYTDSSYATQSTAATGVGNDGAFSPFNEKSRAYSLAPDNVPVTVQISAVYDLPFGHHKQFLTSGGPMNMLVGGWQVSPLFRYEYGTPLWFSSSSCPTGSLVPEFRESCVPGILPGQKPLLHGRNSFNPAQDGGRYLNPAAFESNFSTFGYTGFGKAVSTIYGPSYKDTDIALTKNTQITDKVTFRFTANFFNAFNNHSFVTQGNGPGLAFVTDVAASGNSFGTWNGTVSNPRNIQVAARILF</sequence>
<dbReference type="SUPFAM" id="SSF49464">
    <property type="entry name" value="Carboxypeptidase regulatory domain-like"/>
    <property type="match status" value="1"/>
</dbReference>
<dbReference type="InterPro" id="IPR057601">
    <property type="entry name" value="Oar-like_b-barrel"/>
</dbReference>
<reference evidence="2 3" key="1">
    <citation type="submission" date="2019-03" db="EMBL/GenBank/DDBJ databases">
        <title>Genomic Encyclopedia of Type Strains, Phase IV (KMG-IV): sequencing the most valuable type-strain genomes for metagenomic binning, comparative biology and taxonomic classification.</title>
        <authorList>
            <person name="Goeker M."/>
        </authorList>
    </citation>
    <scope>NUCLEOTIDE SEQUENCE [LARGE SCALE GENOMIC DNA]</scope>
    <source>
        <strain evidence="2 3">DSM 103428</strain>
    </source>
</reference>
<evidence type="ECO:0000313" key="2">
    <source>
        <dbReference type="EMBL" id="TCK75869.1"/>
    </source>
</evidence>
<dbReference type="EMBL" id="SMGK01000001">
    <property type="protein sequence ID" value="TCK75869.1"/>
    <property type="molecule type" value="Genomic_DNA"/>
</dbReference>
<protein>
    <submittedName>
        <fullName evidence="2">Carboxypeptidase family protein</fullName>
    </submittedName>
</protein>
<dbReference type="RefSeq" id="WP_165876645.1">
    <property type="nucleotide sequence ID" value="NZ_SMGK01000001.1"/>
</dbReference>
<evidence type="ECO:0000259" key="1">
    <source>
        <dbReference type="Pfam" id="PF25183"/>
    </source>
</evidence>
<keyword evidence="2" id="KW-0645">Protease</keyword>
<comment type="caution">
    <text evidence="2">The sequence shown here is derived from an EMBL/GenBank/DDBJ whole genome shotgun (WGS) entry which is preliminary data.</text>
</comment>
<keyword evidence="2" id="KW-0121">Carboxypeptidase</keyword>
<keyword evidence="3" id="KW-1185">Reference proteome</keyword>
<dbReference type="SUPFAM" id="SSF56935">
    <property type="entry name" value="Porins"/>
    <property type="match status" value="1"/>
</dbReference>
<dbReference type="AlphaFoldDB" id="A0A4R1LGN6"/>
<dbReference type="Gene3D" id="2.60.40.1120">
    <property type="entry name" value="Carboxypeptidase-like, regulatory domain"/>
    <property type="match status" value="1"/>
</dbReference>
<dbReference type="GO" id="GO:0004180">
    <property type="term" value="F:carboxypeptidase activity"/>
    <property type="evidence" value="ECO:0007669"/>
    <property type="project" value="UniProtKB-KW"/>
</dbReference>
<name>A0A4R1LGN6_9BACT</name>
<organism evidence="2 3">
    <name type="scientific">Acidipila rosea</name>
    <dbReference type="NCBI Taxonomy" id="768535"/>
    <lineage>
        <taxon>Bacteria</taxon>
        <taxon>Pseudomonadati</taxon>
        <taxon>Acidobacteriota</taxon>
        <taxon>Terriglobia</taxon>
        <taxon>Terriglobales</taxon>
        <taxon>Acidobacteriaceae</taxon>
        <taxon>Acidipila</taxon>
    </lineage>
</organism>
<evidence type="ECO:0000313" key="3">
    <source>
        <dbReference type="Proteomes" id="UP000295210"/>
    </source>
</evidence>
<dbReference type="Pfam" id="PF13620">
    <property type="entry name" value="CarboxypepD_reg"/>
    <property type="match status" value="1"/>
</dbReference>
<accession>A0A4R1LGN6</accession>
<feature type="domain" description="TonB-dependent transporter Oar-like beta-barrel" evidence="1">
    <location>
        <begin position="252"/>
        <end position="1201"/>
    </location>
</feature>
<dbReference type="Proteomes" id="UP000295210">
    <property type="component" value="Unassembled WGS sequence"/>
</dbReference>